<evidence type="ECO:0000313" key="3">
    <source>
        <dbReference type="Proteomes" id="UP000037136"/>
    </source>
</evidence>
<dbReference type="EMBL" id="LAZP02000466">
    <property type="protein sequence ID" value="PFH57040.1"/>
    <property type="molecule type" value="Genomic_DNA"/>
</dbReference>
<feature type="region of interest" description="Disordered" evidence="1">
    <location>
        <begin position="140"/>
        <end position="170"/>
    </location>
</feature>
<comment type="caution">
    <text evidence="2">The sequence shown here is derived from an EMBL/GenBank/DDBJ whole genome shotgun (WGS) entry which is preliminary data.</text>
</comment>
<dbReference type="OrthoDB" id="10678826at2759"/>
<dbReference type="AlphaFoldDB" id="A0A2A9P854"/>
<feature type="region of interest" description="Disordered" evidence="1">
    <location>
        <begin position="59"/>
        <end position="80"/>
    </location>
</feature>
<sequence>MPGQFQSAATHRFNYTSQFLGAVGMSVPATSVLLMSESGRTSNCCICFLADTRPLPALPRKEPRQFGSSTSGGNDKPIIYSRPVFPDGSGRFRTGDRLPIPSDRTRYATLDWEKTSAIGAVVASRRADWIRRRHEEAGLHERNGKLVNGKNEPLPTSRNPQDPESRWYRKDKTTGGWHRWKFDKGHEYRTTKAITLSSSSPSGSSGLQTPPPSRPQPLAGDKSQGGLYERERRLFQHGKALPTLKEEVDASDSQSRWFEKDPKTKEWHKLKLGDGHEWRTSQPIRLTSPILSTAIRGSLNSRLSRESRA</sequence>
<protein>
    <submittedName>
        <fullName evidence="2">Uncharacterized protein</fullName>
    </submittedName>
</protein>
<feature type="compositionally biased region" description="Basic and acidic residues" evidence="1">
    <location>
        <begin position="161"/>
        <end position="170"/>
    </location>
</feature>
<feature type="region of interest" description="Disordered" evidence="1">
    <location>
        <begin position="195"/>
        <end position="224"/>
    </location>
</feature>
<evidence type="ECO:0000313" key="2">
    <source>
        <dbReference type="EMBL" id="PFH57040.1"/>
    </source>
</evidence>
<gene>
    <name evidence="2" type="ORF">XA68_15599</name>
</gene>
<feature type="compositionally biased region" description="Low complexity" evidence="1">
    <location>
        <begin position="195"/>
        <end position="208"/>
    </location>
</feature>
<dbReference type="Proteomes" id="UP000037136">
    <property type="component" value="Unassembled WGS sequence"/>
</dbReference>
<organism evidence="2 3">
    <name type="scientific">Ophiocordyceps unilateralis</name>
    <name type="common">Zombie-ant fungus</name>
    <name type="synonym">Torrubia unilateralis</name>
    <dbReference type="NCBI Taxonomy" id="268505"/>
    <lineage>
        <taxon>Eukaryota</taxon>
        <taxon>Fungi</taxon>
        <taxon>Dikarya</taxon>
        <taxon>Ascomycota</taxon>
        <taxon>Pezizomycotina</taxon>
        <taxon>Sordariomycetes</taxon>
        <taxon>Hypocreomycetidae</taxon>
        <taxon>Hypocreales</taxon>
        <taxon>Ophiocordycipitaceae</taxon>
        <taxon>Ophiocordyceps</taxon>
    </lineage>
</organism>
<evidence type="ECO:0000256" key="1">
    <source>
        <dbReference type="SAM" id="MobiDB-lite"/>
    </source>
</evidence>
<reference evidence="2 3" key="2">
    <citation type="journal article" date="2017" name="Sci. Rep.">
        <title>Ant-infecting Ophiocordyceps genomes reveal a high diversity of potential behavioral manipulation genes and a possible major role for enterotoxins.</title>
        <authorList>
            <person name="de Bekker C."/>
            <person name="Ohm R.A."/>
            <person name="Evans H.C."/>
            <person name="Brachmann A."/>
            <person name="Hughes D.P."/>
        </authorList>
    </citation>
    <scope>NUCLEOTIDE SEQUENCE [LARGE SCALE GENOMIC DNA]</scope>
    <source>
        <strain evidence="2 3">SC16a</strain>
    </source>
</reference>
<name>A0A2A9P854_OPHUN</name>
<proteinExistence type="predicted"/>
<reference evidence="2 3" key="1">
    <citation type="journal article" date="2015" name="BMC Genomics">
        <title>Gene expression during zombie ant biting behavior reflects the complexity underlying fungal parasitic behavioral manipulation.</title>
        <authorList>
            <person name="de Bekker C."/>
            <person name="Ohm R.A."/>
            <person name="Loreto R.G."/>
            <person name="Sebastian A."/>
            <person name="Albert I."/>
            <person name="Merrow M."/>
            <person name="Brachmann A."/>
            <person name="Hughes D.P."/>
        </authorList>
    </citation>
    <scope>NUCLEOTIDE SEQUENCE [LARGE SCALE GENOMIC DNA]</scope>
    <source>
        <strain evidence="2 3">SC16a</strain>
    </source>
</reference>
<keyword evidence="3" id="KW-1185">Reference proteome</keyword>
<accession>A0A2A9P854</accession>